<sequence>MKLYCFFFLLLLPQALRAQFTRFESGTYILGKDPRISYPAQLKLQEKKQLLLVRNPEVKTLELTPEEVSYARIGKQAYLTAGSFNIGTKLLTGGIVTRAFVPVLDSGCIMLMRYEYKERDEVMTDPKYPGASFTRRHMYLLQSPASYAVTVLPVGTQWGNSRFQEGLSLHLASRPDLVELVQQSRITENNLRAVIQAFNSNQPYQPVPNSTSSRP</sequence>
<reference evidence="2 3" key="1">
    <citation type="submission" date="2015-11" db="EMBL/GenBank/DDBJ databases">
        <title>Solirubrum puertoriconensis gen. nov. an environmental bacteria isolated in Puerto Rico.</title>
        <authorList>
            <person name="Cuebas-Irizarry M.F."/>
            <person name="Montalvo-Rodriguez R."/>
        </authorList>
    </citation>
    <scope>NUCLEOTIDE SEQUENCE [LARGE SCALE GENOMIC DNA]</scope>
    <source>
        <strain evidence="2 3">MC1A</strain>
    </source>
</reference>
<evidence type="ECO:0000313" key="3">
    <source>
        <dbReference type="Proteomes" id="UP000054223"/>
    </source>
</evidence>
<keyword evidence="3" id="KW-1185">Reference proteome</keyword>
<dbReference type="AlphaFoldDB" id="A0A9X0HLP7"/>
<proteinExistence type="predicted"/>
<name>A0A9X0HLP7_SOLP1</name>
<feature type="chain" id="PRO_5040933324" description="DUF4468 domain-containing protein" evidence="1">
    <location>
        <begin position="19"/>
        <end position="215"/>
    </location>
</feature>
<comment type="caution">
    <text evidence="2">The sequence shown here is derived from an EMBL/GenBank/DDBJ whole genome shotgun (WGS) entry which is preliminary data.</text>
</comment>
<evidence type="ECO:0000256" key="1">
    <source>
        <dbReference type="SAM" id="SignalP"/>
    </source>
</evidence>
<organism evidence="2 3">
    <name type="scientific">Solirubrum puertoriconensis</name>
    <dbReference type="NCBI Taxonomy" id="1751427"/>
    <lineage>
        <taxon>Bacteria</taxon>
        <taxon>Pseudomonadati</taxon>
        <taxon>Bacteroidota</taxon>
        <taxon>Cytophagia</taxon>
        <taxon>Cytophagales</taxon>
    </lineage>
</organism>
<keyword evidence="1" id="KW-0732">Signal</keyword>
<accession>A0A9X0HLP7</accession>
<feature type="signal peptide" evidence="1">
    <location>
        <begin position="1"/>
        <end position="18"/>
    </location>
</feature>
<evidence type="ECO:0008006" key="4">
    <source>
        <dbReference type="Google" id="ProtNLM"/>
    </source>
</evidence>
<evidence type="ECO:0000313" key="2">
    <source>
        <dbReference type="EMBL" id="KUG08293.1"/>
    </source>
</evidence>
<dbReference type="Proteomes" id="UP000054223">
    <property type="component" value="Unassembled WGS sequence"/>
</dbReference>
<dbReference type="EMBL" id="LNAL01000006">
    <property type="protein sequence ID" value="KUG08293.1"/>
    <property type="molecule type" value="Genomic_DNA"/>
</dbReference>
<protein>
    <recommendedName>
        <fullName evidence="4">DUF4468 domain-containing protein</fullName>
    </recommendedName>
</protein>
<gene>
    <name evidence="2" type="ORF">ASU33_08950</name>
</gene>